<dbReference type="AlphaFoldDB" id="A0A2C8Z4I6"/>
<dbReference type="EMBL" id="OCST01000002">
    <property type="protein sequence ID" value="SOE58556.1"/>
    <property type="molecule type" value="Genomic_DNA"/>
</dbReference>
<evidence type="ECO:0000313" key="2">
    <source>
        <dbReference type="EMBL" id="SOE58556.1"/>
    </source>
</evidence>
<protein>
    <submittedName>
        <fullName evidence="2">Uncharacterized protein</fullName>
    </submittedName>
</protein>
<feature type="transmembrane region" description="Helical" evidence="1">
    <location>
        <begin position="50"/>
        <end position="69"/>
    </location>
</feature>
<evidence type="ECO:0000313" key="3">
    <source>
        <dbReference type="Proteomes" id="UP000219440"/>
    </source>
</evidence>
<keyword evidence="1" id="KW-0812">Transmembrane</keyword>
<keyword evidence="3" id="KW-1185">Reference proteome</keyword>
<keyword evidence="1" id="KW-0472">Membrane</keyword>
<organism evidence="2 3">
    <name type="scientific">Salinibacterium xinjiangense</name>
    <dbReference type="NCBI Taxonomy" id="386302"/>
    <lineage>
        <taxon>Bacteria</taxon>
        <taxon>Bacillati</taxon>
        <taxon>Actinomycetota</taxon>
        <taxon>Actinomycetes</taxon>
        <taxon>Micrococcales</taxon>
        <taxon>Microbacteriaceae</taxon>
        <taxon>Salinibacterium</taxon>
    </lineage>
</organism>
<keyword evidence="1" id="KW-1133">Transmembrane helix</keyword>
<dbReference type="Proteomes" id="UP000219440">
    <property type="component" value="Unassembled WGS sequence"/>
</dbReference>
<evidence type="ECO:0000256" key="1">
    <source>
        <dbReference type="SAM" id="Phobius"/>
    </source>
</evidence>
<sequence>MCRSRMLVPLVAGLAGATAAVVVVLDRQLRPGSMGIVAGVLLALGVPDGWLALPALGVPTLALLAGGLINPEQ</sequence>
<accession>A0A2C8Z4I6</accession>
<gene>
    <name evidence="2" type="ORF">SAMN06296378_0788</name>
</gene>
<name>A0A2C8Z4I6_9MICO</name>
<proteinExistence type="predicted"/>
<reference evidence="2 3" key="1">
    <citation type="submission" date="2017-09" db="EMBL/GenBank/DDBJ databases">
        <authorList>
            <person name="Ehlers B."/>
            <person name="Leendertz F.H."/>
        </authorList>
    </citation>
    <scope>NUCLEOTIDE SEQUENCE [LARGE SCALE GENOMIC DNA]</scope>
    <source>
        <strain evidence="2 3">CGMCC 1.05381</strain>
    </source>
</reference>